<comment type="caution">
    <text evidence="1">The sequence shown here is derived from an EMBL/GenBank/DDBJ whole genome shotgun (WGS) entry which is preliminary data.</text>
</comment>
<evidence type="ECO:0000313" key="1">
    <source>
        <dbReference type="EMBL" id="KAK2707130.1"/>
    </source>
</evidence>
<accession>A0AA88L453</accession>
<protein>
    <submittedName>
        <fullName evidence="1">Uncharacterized protein</fullName>
    </submittedName>
</protein>
<sequence length="207" mass="24206">MDAYAQFHKRCGFRNREELNSYFQLNHSSQVARDIYEELIDSEDDWDNFLKEIDSTYFKQTNLSVPSQIYVSDCSTGKESLKSICPGLSIHIISFGSQEGARKWKEETKTIFPVFCDEARAVYQYFKLERSLYKVWNHRSISYYGEKIAQDISLPLPFEEIPDDPLQMGGDFIVKNSQLIMDYKSKTPADRPSIDYLKKYLSQCIDH</sequence>
<name>A0AA88L453_ARTSF</name>
<organism evidence="1 2">
    <name type="scientific">Artemia franciscana</name>
    <name type="common">Brine shrimp</name>
    <name type="synonym">Artemia sanfranciscana</name>
    <dbReference type="NCBI Taxonomy" id="6661"/>
    <lineage>
        <taxon>Eukaryota</taxon>
        <taxon>Metazoa</taxon>
        <taxon>Ecdysozoa</taxon>
        <taxon>Arthropoda</taxon>
        <taxon>Crustacea</taxon>
        <taxon>Branchiopoda</taxon>
        <taxon>Anostraca</taxon>
        <taxon>Artemiidae</taxon>
        <taxon>Artemia</taxon>
    </lineage>
</organism>
<reference evidence="1" key="1">
    <citation type="submission" date="2023-07" db="EMBL/GenBank/DDBJ databases">
        <title>Chromosome-level genome assembly of Artemia franciscana.</title>
        <authorList>
            <person name="Jo E."/>
        </authorList>
    </citation>
    <scope>NUCLEOTIDE SEQUENCE</scope>
    <source>
        <tissue evidence="1">Whole body</tissue>
    </source>
</reference>
<dbReference type="AlphaFoldDB" id="A0AA88L453"/>
<dbReference type="Pfam" id="PF13911">
    <property type="entry name" value="AhpC-TSA_2"/>
    <property type="match status" value="1"/>
</dbReference>
<dbReference type="EMBL" id="JAVRJZ010000019">
    <property type="protein sequence ID" value="KAK2707130.1"/>
    <property type="molecule type" value="Genomic_DNA"/>
</dbReference>
<gene>
    <name evidence="1" type="ORF">QYM36_014972</name>
</gene>
<keyword evidence="2" id="KW-1185">Reference proteome</keyword>
<dbReference type="Proteomes" id="UP001187531">
    <property type="component" value="Unassembled WGS sequence"/>
</dbReference>
<proteinExistence type="predicted"/>
<evidence type="ECO:0000313" key="2">
    <source>
        <dbReference type="Proteomes" id="UP001187531"/>
    </source>
</evidence>
<dbReference type="InterPro" id="IPR032801">
    <property type="entry name" value="PXL2A/B/C"/>
</dbReference>